<accession>A0AAE3M2D2</accession>
<protein>
    <submittedName>
        <fullName evidence="1">Uncharacterized protein</fullName>
    </submittedName>
</protein>
<dbReference type="Proteomes" id="UP001209229">
    <property type="component" value="Unassembled WGS sequence"/>
</dbReference>
<proteinExistence type="predicted"/>
<organism evidence="1 2">
    <name type="scientific">Plebeiibacterium sediminum</name>
    <dbReference type="NCBI Taxonomy" id="2992112"/>
    <lineage>
        <taxon>Bacteria</taxon>
        <taxon>Pseudomonadati</taxon>
        <taxon>Bacteroidota</taxon>
        <taxon>Bacteroidia</taxon>
        <taxon>Marinilabiliales</taxon>
        <taxon>Marinilabiliaceae</taxon>
        <taxon>Plebeiibacterium</taxon>
    </lineage>
</organism>
<keyword evidence="2" id="KW-1185">Reference proteome</keyword>
<comment type="caution">
    <text evidence="1">The sequence shown here is derived from an EMBL/GenBank/DDBJ whole genome shotgun (WGS) entry which is preliminary data.</text>
</comment>
<name>A0AAE3M2D2_9BACT</name>
<sequence length="44" mass="5499">MKEKNKPLKWEKYRKLKWSYLDSEGYYKFLKQNGNLYEVSYQSS</sequence>
<dbReference type="EMBL" id="JAPDPJ010000009">
    <property type="protein sequence ID" value="MCW3786011.1"/>
    <property type="molecule type" value="Genomic_DNA"/>
</dbReference>
<dbReference type="AlphaFoldDB" id="A0AAE3M2D2"/>
<evidence type="ECO:0000313" key="2">
    <source>
        <dbReference type="Proteomes" id="UP001209229"/>
    </source>
</evidence>
<reference evidence="1" key="1">
    <citation type="submission" date="2022-10" db="EMBL/GenBank/DDBJ databases">
        <authorList>
            <person name="Yu W.X."/>
        </authorList>
    </citation>
    <scope>NUCLEOTIDE SEQUENCE</scope>
    <source>
        <strain evidence="1">AAT</strain>
    </source>
</reference>
<evidence type="ECO:0000313" key="1">
    <source>
        <dbReference type="EMBL" id="MCW3786011.1"/>
    </source>
</evidence>
<gene>
    <name evidence="1" type="ORF">OM075_06000</name>
</gene>